<feature type="binding site" evidence="5">
    <location>
        <position position="36"/>
    </location>
    <ligand>
        <name>S-methyl-5'-thioadenosine</name>
        <dbReference type="ChEBI" id="CHEBI:17509"/>
    </ligand>
</feature>
<dbReference type="PANTHER" id="PTHR43317">
    <property type="entry name" value="THERMOSPERMINE SYNTHASE ACAULIS5"/>
    <property type="match status" value="1"/>
</dbReference>
<dbReference type="Proteomes" id="UP000196694">
    <property type="component" value="Unassembled WGS sequence"/>
</dbReference>
<dbReference type="Pfam" id="PF01564">
    <property type="entry name" value="Spermine_synth"/>
    <property type="match status" value="1"/>
</dbReference>
<dbReference type="Gene3D" id="3.40.50.150">
    <property type="entry name" value="Vaccinia Virus protein VP39"/>
    <property type="match status" value="1"/>
</dbReference>
<feature type="active site" description="Proton acceptor" evidence="5 6">
    <location>
        <position position="161"/>
    </location>
</feature>
<dbReference type="EMBL" id="NCQP01000002">
    <property type="protein sequence ID" value="OWJ54764.1"/>
    <property type="molecule type" value="Genomic_DNA"/>
</dbReference>
<evidence type="ECO:0000256" key="2">
    <source>
        <dbReference type="ARBA" id="ARBA00022490"/>
    </source>
</evidence>
<accession>A0A0P0N210</accession>
<dbReference type="SUPFAM" id="SSF53335">
    <property type="entry name" value="S-adenosyl-L-methionine-dependent methyltransferases"/>
    <property type="match status" value="1"/>
</dbReference>
<dbReference type="HAMAP" id="MF_00198">
    <property type="entry name" value="Spermidine_synth"/>
    <property type="match status" value="1"/>
</dbReference>
<dbReference type="CDD" id="cd02440">
    <property type="entry name" value="AdoMet_MTases"/>
    <property type="match status" value="1"/>
</dbReference>
<dbReference type="STRING" id="1273541.Pyrde_0018"/>
<dbReference type="GO" id="GO:0050314">
    <property type="term" value="F:sym-norspermidine synthase activity"/>
    <property type="evidence" value="ECO:0007669"/>
    <property type="project" value="UniProtKB-ARBA"/>
</dbReference>
<sequence>MGQKLPWRIVAEWITEGEACIRSVEKVYAAGATKFQEYLIGELAGIGKSLVLDGKVQSSLFDEHWYHEALVHPIMIAHECPKDVLIIGGGEGATAREVLKHKCVEQVVMVDIDAELIELAKKYLPEWHQGAFDNEKLKLVLDDGRKFLSTTDMEFDIVILDLVDPMEGGPAALLYTLEFYRLVSRVLKPGGAMVTQASSPILTPRVYATIRNTIASVFNITRPYITYVRSYNGVWGFVAASNSIDPSNLSPDAVDKLIKERIRGELRFYDGVTHQWMFTLPKPIRSILDSYNDVATDSNPIYVPV</sequence>
<comment type="similarity">
    <text evidence="1 5">Belongs to the spermidine/spermine synthase family.</text>
</comment>
<dbReference type="GO" id="GO:0008295">
    <property type="term" value="P:spermidine biosynthetic process"/>
    <property type="evidence" value="ECO:0007669"/>
    <property type="project" value="UniProtKB-UniRule"/>
</dbReference>
<dbReference type="FunFam" id="3.40.50.150:FF:000088">
    <property type="entry name" value="Polyamine aminopropyltransferase"/>
    <property type="match status" value="1"/>
</dbReference>
<evidence type="ECO:0000313" key="10">
    <source>
        <dbReference type="Proteomes" id="UP000058613"/>
    </source>
</evidence>
<organism evidence="8 10">
    <name type="scientific">Pyrodictium delaneyi</name>
    <dbReference type="NCBI Taxonomy" id="1273541"/>
    <lineage>
        <taxon>Archaea</taxon>
        <taxon>Thermoproteota</taxon>
        <taxon>Thermoprotei</taxon>
        <taxon>Desulfurococcales</taxon>
        <taxon>Pyrodictiaceae</taxon>
        <taxon>Pyrodictium</taxon>
    </lineage>
</organism>
<evidence type="ECO:0000256" key="1">
    <source>
        <dbReference type="ARBA" id="ARBA00007867"/>
    </source>
</evidence>
<dbReference type="InterPro" id="IPR001045">
    <property type="entry name" value="Spermi_synthase"/>
</dbReference>
<keyword evidence="5" id="KW-0745">Spermidine biosynthesis</keyword>
<evidence type="ECO:0000256" key="4">
    <source>
        <dbReference type="ARBA" id="ARBA00023115"/>
    </source>
</evidence>
<evidence type="ECO:0000256" key="3">
    <source>
        <dbReference type="ARBA" id="ARBA00022679"/>
    </source>
</evidence>
<dbReference type="NCBIfam" id="NF002010">
    <property type="entry name" value="PRK00811.1"/>
    <property type="match status" value="1"/>
</dbReference>
<evidence type="ECO:0000313" key="11">
    <source>
        <dbReference type="Proteomes" id="UP000196694"/>
    </source>
</evidence>
<comment type="caution">
    <text evidence="5">Lacks conserved residue(s) required for the propagation of feature annotation.</text>
</comment>
<proteinExistence type="inferred from homology"/>
<gene>
    <name evidence="5" type="primary">speE</name>
    <name evidence="9" type="ORF">Pdsh_03295</name>
    <name evidence="8" type="ORF">Pyrde_0018</name>
</gene>
<name>A0A0P0N210_9CREN</name>
<dbReference type="GeneID" id="26098339"/>
<dbReference type="InterPro" id="IPR030374">
    <property type="entry name" value="PABS"/>
</dbReference>
<dbReference type="NCBIfam" id="NF037959">
    <property type="entry name" value="MFS_SpdSyn"/>
    <property type="match status" value="1"/>
</dbReference>
<dbReference type="PROSITE" id="PS01330">
    <property type="entry name" value="PABS_1"/>
    <property type="match status" value="1"/>
</dbReference>
<keyword evidence="11" id="KW-1185">Reference proteome</keyword>
<comment type="function">
    <text evidence="5">Catalyzes the irreversible transfer of a propylamine group from the amino donor S-adenosylmethioninamine (decarboxy-AdoMet) to putrescine (1,4-diaminobutane) to yield spermidine.</text>
</comment>
<keyword evidence="2" id="KW-0963">Cytoplasm</keyword>
<dbReference type="PATRIC" id="fig|1273541.4.peg.19"/>
<dbReference type="EC" id="2.5.1.16" evidence="5"/>
<feature type="binding site" evidence="5">
    <location>
        <position position="67"/>
    </location>
    <ligand>
        <name>spermidine</name>
        <dbReference type="ChEBI" id="CHEBI:57834"/>
    </ligand>
</feature>
<feature type="binding site" evidence="5">
    <location>
        <position position="111"/>
    </location>
    <ligand>
        <name>S-methyl-5'-thioadenosine</name>
        <dbReference type="ChEBI" id="CHEBI:17509"/>
    </ligand>
</feature>
<evidence type="ECO:0000259" key="7">
    <source>
        <dbReference type="PROSITE" id="PS51006"/>
    </source>
</evidence>
<dbReference type="Gene3D" id="2.30.140.10">
    <property type="entry name" value="Spermidine synthase, tetramerisation domain"/>
    <property type="match status" value="1"/>
</dbReference>
<dbReference type="InterPro" id="IPR037163">
    <property type="entry name" value="Spermidine_synt_N_sf"/>
</dbReference>
<dbReference type="InterPro" id="IPR029063">
    <property type="entry name" value="SAM-dependent_MTases_sf"/>
</dbReference>
<evidence type="ECO:0000313" key="9">
    <source>
        <dbReference type="EMBL" id="OWJ54764.1"/>
    </source>
</evidence>
<comment type="pathway">
    <text evidence="5">Amine and polyamine biosynthesis; spermidine biosynthesis; spermidine from putrescine: step 1/1.</text>
</comment>
<comment type="subunit">
    <text evidence="5">Homodimer or homotetramer.</text>
</comment>
<protein>
    <recommendedName>
        <fullName evidence="5">Polyamine aminopropyltransferase</fullName>
    </recommendedName>
    <alternativeName>
        <fullName evidence="5">Putrescine aminopropyltransferase</fullName>
        <shortName evidence="5">PAPT</shortName>
    </alternativeName>
    <alternativeName>
        <fullName evidence="5">Spermidine synthase</fullName>
        <shortName evidence="5">SPDS</shortName>
        <shortName evidence="5">SPDSY</shortName>
        <ecNumber evidence="5">2.5.1.16</ecNumber>
    </alternativeName>
</protein>
<dbReference type="KEGG" id="pdl:Pyrde_0018"/>
<dbReference type="OrthoDB" id="10538at2157"/>
<evidence type="ECO:0000256" key="6">
    <source>
        <dbReference type="PROSITE-ProRule" id="PRU00354"/>
    </source>
</evidence>
<dbReference type="Proteomes" id="UP000058613">
    <property type="component" value="Chromosome"/>
</dbReference>
<keyword evidence="4 5" id="KW-0620">Polyamine biosynthesis</keyword>
<keyword evidence="3 5" id="KW-0808">Transferase</keyword>
<evidence type="ECO:0000256" key="5">
    <source>
        <dbReference type="HAMAP-Rule" id="MF_00198"/>
    </source>
</evidence>
<dbReference type="GO" id="GO:0010487">
    <property type="term" value="F:thermospermine synthase activity"/>
    <property type="evidence" value="ECO:0007669"/>
    <property type="project" value="TreeGrafter"/>
</dbReference>
<reference evidence="9 11" key="2">
    <citation type="submission" date="2017-05" db="EMBL/GenBank/DDBJ databases">
        <title>The draft genome of the hyperthermophilic archaeon 'Pyrodictium delaneyi strain Hulk', an iron and nitrate reducer, reveals the capacity for sulfate reduction.</title>
        <authorList>
            <person name="Demey L.M."/>
            <person name="Miller C."/>
            <person name="Manzella M."/>
            <person name="Reguera G."/>
            <person name="Kashefi K."/>
        </authorList>
    </citation>
    <scope>NUCLEOTIDE SEQUENCE [LARGE SCALE GENOMIC DNA]</scope>
    <source>
        <strain evidence="9 11">Hulk</strain>
    </source>
</reference>
<feature type="binding site" evidence="5">
    <location>
        <begin position="143"/>
        <end position="144"/>
    </location>
    <ligand>
        <name>S-methyl-5'-thioadenosine</name>
        <dbReference type="ChEBI" id="CHEBI:17509"/>
    </ligand>
</feature>
<feature type="binding site" evidence="5">
    <location>
        <position position="170"/>
    </location>
    <ligand>
        <name>S-methyl-5'-thioadenosine</name>
        <dbReference type="ChEBI" id="CHEBI:17509"/>
    </ligand>
</feature>
<dbReference type="AlphaFoldDB" id="A0A0P0N210"/>
<feature type="binding site" evidence="5">
    <location>
        <position position="91"/>
    </location>
    <ligand>
        <name>spermidine</name>
        <dbReference type="ChEBI" id="CHEBI:57834"/>
    </ligand>
</feature>
<dbReference type="PROSITE" id="PS51006">
    <property type="entry name" value="PABS_2"/>
    <property type="match status" value="1"/>
</dbReference>
<comment type="catalytic activity">
    <reaction evidence="5">
        <text>S-adenosyl 3-(methylsulfanyl)propylamine + putrescine = S-methyl-5'-thioadenosine + spermidine + H(+)</text>
        <dbReference type="Rhea" id="RHEA:12721"/>
        <dbReference type="ChEBI" id="CHEBI:15378"/>
        <dbReference type="ChEBI" id="CHEBI:17509"/>
        <dbReference type="ChEBI" id="CHEBI:57443"/>
        <dbReference type="ChEBI" id="CHEBI:57834"/>
        <dbReference type="ChEBI" id="CHEBI:326268"/>
        <dbReference type="EC" id="2.5.1.16"/>
    </reaction>
</comment>
<reference evidence="8 10" key="1">
    <citation type="submission" date="2015-10" db="EMBL/GenBank/DDBJ databases">
        <title>Complete genome sequence of hyperthermophilic archaeon Pyrodictium delaneyi Su06.</title>
        <authorList>
            <person name="Jung J.-H."/>
            <person name="Lin J."/>
            <person name="Holden J.F."/>
            <person name="Park C.-S."/>
        </authorList>
    </citation>
    <scope>NUCLEOTIDE SEQUENCE [LARGE SCALE GENOMIC DNA]</scope>
    <source>
        <strain evidence="8 10">Su06</strain>
    </source>
</reference>
<dbReference type="GO" id="GO:0004766">
    <property type="term" value="F:spermidine synthase activity"/>
    <property type="evidence" value="ECO:0007669"/>
    <property type="project" value="UniProtKB-UniRule"/>
</dbReference>
<dbReference type="RefSeq" id="WP_082419353.1">
    <property type="nucleotide sequence ID" value="NZ_CP013011.1"/>
</dbReference>
<evidence type="ECO:0000313" key="8">
    <source>
        <dbReference type="EMBL" id="ALL00068.1"/>
    </source>
</evidence>
<feature type="domain" description="PABS" evidence="7">
    <location>
        <begin position="11"/>
        <end position="242"/>
    </location>
</feature>
<dbReference type="PANTHER" id="PTHR43317:SF1">
    <property type="entry name" value="THERMOSPERMINE SYNTHASE ACAULIS5"/>
    <property type="match status" value="1"/>
</dbReference>
<dbReference type="EMBL" id="CP013011">
    <property type="protein sequence ID" value="ALL00068.1"/>
    <property type="molecule type" value="Genomic_DNA"/>
</dbReference>
<dbReference type="UniPathway" id="UPA00248">
    <property type="reaction ID" value="UER00314"/>
</dbReference>
<dbReference type="InterPro" id="IPR030373">
    <property type="entry name" value="PABS_CS"/>
</dbReference>